<proteinExistence type="predicted"/>
<evidence type="ECO:0000313" key="2">
    <source>
        <dbReference type="Proteomes" id="UP000199251"/>
    </source>
</evidence>
<gene>
    <name evidence="1" type="ORF">BN1232_01226</name>
</gene>
<dbReference type="AlphaFoldDB" id="A0A0E4CM01"/>
<dbReference type="Proteomes" id="UP000199251">
    <property type="component" value="Unassembled WGS sequence"/>
</dbReference>
<organism evidence="1 2">
    <name type="scientific">Mycobacterium lentiflavum</name>
    <dbReference type="NCBI Taxonomy" id="141349"/>
    <lineage>
        <taxon>Bacteria</taxon>
        <taxon>Bacillati</taxon>
        <taxon>Actinomycetota</taxon>
        <taxon>Actinomycetes</taxon>
        <taxon>Mycobacteriales</taxon>
        <taxon>Mycobacteriaceae</taxon>
        <taxon>Mycobacterium</taxon>
        <taxon>Mycobacterium simiae complex</taxon>
    </lineage>
</organism>
<dbReference type="STRING" id="141349.BN1232_01226"/>
<name>A0A0E4CM01_MYCLN</name>
<protein>
    <submittedName>
        <fullName evidence="1">Putative alanine and valine rich protein</fullName>
    </submittedName>
</protein>
<sequence length="411" mass="42652">MNGHHAIIAAGPGMIHRLCCAASTVADAKSEIRHAALNAIDDQVALVDGLPVAVDRLWRSGLRSLDCANPGARGAIRIVHPSWWPSSRVDVVAAAAAAVSDDVRVHPRSWLVRRVSKAEPEVPVVEIAERLVAIVGDDLVAVARSAEPQAVAEEVVGLVAEMTCGATATVLIDVPDSVTGARELATLLAGGLRGRGHKIVRVDDARLSRLALSATSDIMLPPRPGDDARRVGSRVRLVGGLAAATVVLAATVPAIAAGGHRGVAPVAAASTNFLVEGRVALTVPANWTRQRVIAGPGSARVQVTSQTDPEVALHVTQSPIPAETLSATADRLKHAIDSEPAGVFVDFNPSGVTAGRPAVTYREVRAGHHVRWTVVVDGSVRISIGCQSRPGGEDAVRGACEEAVRSAHAIP</sequence>
<dbReference type="RefSeq" id="WP_090608487.1">
    <property type="nucleotide sequence ID" value="NZ_CTEE01000001.1"/>
</dbReference>
<dbReference type="InterPro" id="IPR023840">
    <property type="entry name" value="T7SS_Rv3446c"/>
</dbReference>
<evidence type="ECO:0000313" key="1">
    <source>
        <dbReference type="EMBL" id="CQD07014.1"/>
    </source>
</evidence>
<dbReference type="EMBL" id="CTEE01000001">
    <property type="protein sequence ID" value="CQD07014.1"/>
    <property type="molecule type" value="Genomic_DNA"/>
</dbReference>
<reference evidence="1 2" key="1">
    <citation type="submission" date="2015-03" db="EMBL/GenBank/DDBJ databases">
        <authorList>
            <person name="Urmite Genomes"/>
        </authorList>
    </citation>
    <scope>NUCLEOTIDE SEQUENCE [LARGE SCALE GENOMIC DNA]</scope>
    <source>
        <strain evidence="1 2">CSUR P1491</strain>
    </source>
</reference>
<accession>A0A0E4CM01</accession>
<dbReference type="NCBIfam" id="TIGR03931">
    <property type="entry name" value="T7SS_Rv3446c"/>
    <property type="match status" value="1"/>
</dbReference>
<dbReference type="OrthoDB" id="4760221at2"/>